<dbReference type="FunFam" id="3.40.50.10420:FF:000007">
    <property type="entry name" value="5-formyltetrahydrofolate cyclo-ligase"/>
    <property type="match status" value="1"/>
</dbReference>
<dbReference type="Gene3D" id="3.40.50.10420">
    <property type="entry name" value="NagB/RpiA/CoA transferase-like"/>
    <property type="match status" value="1"/>
</dbReference>
<evidence type="ECO:0000256" key="1">
    <source>
        <dbReference type="ARBA" id="ARBA00010638"/>
    </source>
</evidence>
<dbReference type="PANTHER" id="PTHR23407:SF1">
    <property type="entry name" value="5-FORMYLTETRAHYDROFOLATE CYCLO-LIGASE"/>
    <property type="match status" value="1"/>
</dbReference>
<feature type="binding site" evidence="6">
    <location>
        <begin position="6"/>
        <end position="10"/>
    </location>
    <ligand>
        <name>ATP</name>
        <dbReference type="ChEBI" id="CHEBI:30616"/>
    </ligand>
</feature>
<dbReference type="GO" id="GO:0035999">
    <property type="term" value="P:tetrahydrofolate interconversion"/>
    <property type="evidence" value="ECO:0007669"/>
    <property type="project" value="TreeGrafter"/>
</dbReference>
<dbReference type="GO" id="GO:0009396">
    <property type="term" value="P:folic acid-containing compound biosynthetic process"/>
    <property type="evidence" value="ECO:0007669"/>
    <property type="project" value="TreeGrafter"/>
</dbReference>
<dbReference type="AlphaFoldDB" id="A0A813VX90"/>
<dbReference type="OrthoDB" id="2015992at2759"/>
<dbReference type="Proteomes" id="UP000663852">
    <property type="component" value="Unassembled WGS sequence"/>
</dbReference>
<comment type="similarity">
    <text evidence="1 7">Belongs to the 5-formyltetrahydrofolate cyclo-ligase family.</text>
</comment>
<dbReference type="Pfam" id="PF01812">
    <property type="entry name" value="5-FTHF_cyc-lig"/>
    <property type="match status" value="1"/>
</dbReference>
<keyword evidence="10" id="KW-1185">Reference proteome</keyword>
<evidence type="ECO:0000256" key="2">
    <source>
        <dbReference type="ARBA" id="ARBA00022741"/>
    </source>
</evidence>
<reference evidence="9" key="1">
    <citation type="submission" date="2021-02" db="EMBL/GenBank/DDBJ databases">
        <authorList>
            <person name="Nowell W R."/>
        </authorList>
    </citation>
    <scope>NUCLEOTIDE SEQUENCE</scope>
</reference>
<evidence type="ECO:0000256" key="7">
    <source>
        <dbReference type="RuleBase" id="RU361279"/>
    </source>
</evidence>
<accession>A0A813VX90</accession>
<dbReference type="InterPro" id="IPR037171">
    <property type="entry name" value="NagB/RpiA_transferase-like"/>
</dbReference>
<dbReference type="NCBIfam" id="TIGR02727">
    <property type="entry name" value="MTHFS_bact"/>
    <property type="match status" value="1"/>
</dbReference>
<gene>
    <name evidence="9" type="ORF">EDS130_LOCUS7104</name>
    <name evidence="8" type="ORF">XAT740_LOCUS2059</name>
</gene>
<organism evidence="9 11">
    <name type="scientific">Adineta ricciae</name>
    <name type="common">Rotifer</name>
    <dbReference type="NCBI Taxonomy" id="249248"/>
    <lineage>
        <taxon>Eukaryota</taxon>
        <taxon>Metazoa</taxon>
        <taxon>Spiralia</taxon>
        <taxon>Gnathifera</taxon>
        <taxon>Rotifera</taxon>
        <taxon>Eurotatoria</taxon>
        <taxon>Bdelloidea</taxon>
        <taxon>Adinetida</taxon>
        <taxon>Adinetidae</taxon>
        <taxon>Adineta</taxon>
    </lineage>
</organism>
<dbReference type="PANTHER" id="PTHR23407">
    <property type="entry name" value="ATPASE INHIBITOR/5-FORMYLTETRAHYDROFOLATE CYCLO-LIGASE"/>
    <property type="match status" value="1"/>
</dbReference>
<keyword evidence="7" id="KW-0479">Metal-binding</keyword>
<dbReference type="GO" id="GO:0030272">
    <property type="term" value="F:5-formyltetrahydrofolate cyclo-ligase activity"/>
    <property type="evidence" value="ECO:0007669"/>
    <property type="project" value="UniProtKB-EC"/>
</dbReference>
<proteinExistence type="inferred from homology"/>
<comment type="catalytic activity">
    <reaction evidence="4 7">
        <text>(6S)-5-formyl-5,6,7,8-tetrahydrofolate + ATP = (6R)-5,10-methenyltetrahydrofolate + ADP + phosphate</text>
        <dbReference type="Rhea" id="RHEA:10488"/>
        <dbReference type="ChEBI" id="CHEBI:30616"/>
        <dbReference type="ChEBI" id="CHEBI:43474"/>
        <dbReference type="ChEBI" id="CHEBI:57455"/>
        <dbReference type="ChEBI" id="CHEBI:57457"/>
        <dbReference type="ChEBI" id="CHEBI:456216"/>
        <dbReference type="EC" id="6.3.3.2"/>
    </reaction>
</comment>
<evidence type="ECO:0000313" key="9">
    <source>
        <dbReference type="EMBL" id="CAF0846646.1"/>
    </source>
</evidence>
<dbReference type="Proteomes" id="UP000663828">
    <property type="component" value="Unassembled WGS sequence"/>
</dbReference>
<dbReference type="GO" id="GO:0005739">
    <property type="term" value="C:mitochondrion"/>
    <property type="evidence" value="ECO:0007669"/>
    <property type="project" value="TreeGrafter"/>
</dbReference>
<dbReference type="EMBL" id="CAJNOJ010000021">
    <property type="protein sequence ID" value="CAF0846646.1"/>
    <property type="molecule type" value="Genomic_DNA"/>
</dbReference>
<evidence type="ECO:0000313" key="8">
    <source>
        <dbReference type="EMBL" id="CAF0782677.1"/>
    </source>
</evidence>
<dbReference type="EC" id="6.3.3.2" evidence="5 7"/>
<name>A0A813VX90_ADIRI</name>
<dbReference type="InterPro" id="IPR002698">
    <property type="entry name" value="FTHF_cligase"/>
</dbReference>
<dbReference type="SUPFAM" id="SSF100950">
    <property type="entry name" value="NagB/RpiA/CoA transferase-like"/>
    <property type="match status" value="1"/>
</dbReference>
<keyword evidence="7" id="KW-0460">Magnesium</keyword>
<comment type="caution">
    <text evidence="9">The sequence shown here is derived from an EMBL/GenBank/DDBJ whole genome shotgun (WGS) entry which is preliminary data.</text>
</comment>
<evidence type="ECO:0000256" key="4">
    <source>
        <dbReference type="ARBA" id="ARBA00036539"/>
    </source>
</evidence>
<sequence length="192" mass="22241">MVHSAKQVLRQQLRQVLKLMTNEDRVRQSNHITNLLLHHPKYLAAKSISIFVHMNTEVSTRDIIQHAFITHKHVFIPRYTPTSMDMVRVYSLDDLDSLPMTKWHIRQPSLEDTTREIADNNIDLVIVPGLGFSLDGSRLGHGKGYYDRYLESLSQHSYTIGLAYRQQLVENNEIPMNPTDVRIQEILVAQKN</sequence>
<dbReference type="InterPro" id="IPR024185">
    <property type="entry name" value="FTHF_cligase-like_sf"/>
</dbReference>
<evidence type="ECO:0000256" key="5">
    <source>
        <dbReference type="ARBA" id="ARBA00038966"/>
    </source>
</evidence>
<protein>
    <recommendedName>
        <fullName evidence="5 7">5-formyltetrahydrofolate cyclo-ligase</fullName>
        <ecNumber evidence="5 7">6.3.3.2</ecNumber>
    </recommendedName>
</protein>
<comment type="cofactor">
    <cofactor evidence="7">
        <name>Mg(2+)</name>
        <dbReference type="ChEBI" id="CHEBI:18420"/>
    </cofactor>
</comment>
<evidence type="ECO:0000313" key="11">
    <source>
        <dbReference type="Proteomes" id="UP000663852"/>
    </source>
</evidence>
<dbReference type="PIRSF" id="PIRSF006806">
    <property type="entry name" value="FTHF_cligase"/>
    <property type="match status" value="1"/>
</dbReference>
<dbReference type="GO" id="GO:0046872">
    <property type="term" value="F:metal ion binding"/>
    <property type="evidence" value="ECO:0007669"/>
    <property type="project" value="UniProtKB-KW"/>
</dbReference>
<evidence type="ECO:0000256" key="3">
    <source>
        <dbReference type="ARBA" id="ARBA00022840"/>
    </source>
</evidence>
<keyword evidence="3 6" id="KW-0067">ATP-binding</keyword>
<evidence type="ECO:0000256" key="6">
    <source>
        <dbReference type="PIRSR" id="PIRSR006806-1"/>
    </source>
</evidence>
<feature type="binding site" evidence="6">
    <location>
        <position position="57"/>
    </location>
    <ligand>
        <name>substrate</name>
    </ligand>
</feature>
<feature type="binding site" evidence="6">
    <location>
        <begin position="138"/>
        <end position="146"/>
    </location>
    <ligand>
        <name>ATP</name>
        <dbReference type="ChEBI" id="CHEBI:30616"/>
    </ligand>
</feature>
<feature type="binding site" evidence="6">
    <location>
        <position position="52"/>
    </location>
    <ligand>
        <name>substrate</name>
    </ligand>
</feature>
<evidence type="ECO:0000313" key="10">
    <source>
        <dbReference type="Proteomes" id="UP000663828"/>
    </source>
</evidence>
<keyword evidence="2 6" id="KW-0547">Nucleotide-binding</keyword>
<dbReference type="GO" id="GO:0005524">
    <property type="term" value="F:ATP binding"/>
    <property type="evidence" value="ECO:0007669"/>
    <property type="project" value="UniProtKB-KW"/>
</dbReference>
<dbReference type="EMBL" id="CAJNOR010000067">
    <property type="protein sequence ID" value="CAF0782677.1"/>
    <property type="molecule type" value="Genomic_DNA"/>
</dbReference>